<dbReference type="GO" id="GO:0005576">
    <property type="term" value="C:extracellular region"/>
    <property type="evidence" value="ECO:0007669"/>
    <property type="project" value="UniProtKB-SubCell"/>
</dbReference>
<sequence length="529" mass="59017">MSNKPLSARTRKFLANIPVVASIFFAVLVIVEWSTERFDRPPPSGPPVHGFILPDKVAKLLGPYSPWYPVEFYVRPPPACNITQVNILHRHGARYPTKGQTERIQRALSRINPPSKKNAHSVLGFTRTYKYQLKTDELLWFGATEAFASGVASYNRYSDLAHVAPPFLRAGDSSRVVQTGLNWARGFETASRIRLKKPLIISETPGQNNTLHGGQSCPAHDDEPANRAQAAWLSHFAPNITARLNAAAPGSTLQDEDIPMLMSLCSFESLYHYSTSPWCHVFHSSDEGTDEWAAYEYWGDLEKFYNTGPGNALGRVQGIGWVNELIARLTDSPVNDTTTVNHTLDSNPETFPLSPNVTMYADFSHDNEMNAIFATLGLLRMVEARRSGKNLLPQSLPLDYHVETEQVAINAESLSISKESDAIRVKEMDPEKPDPNRKWVASRLVPFAARLVVERLECPNPNTTMEKKSPSIKAMRMLLNDAVVHVPGCQESEKILGNGVCDLDKFVETQAYARNGGVGEWERCRTNEE</sequence>
<keyword evidence="19" id="KW-0812">Transmembrane</keyword>
<dbReference type="InterPro" id="IPR033379">
    <property type="entry name" value="Acid_Pase_AS"/>
</dbReference>
<evidence type="ECO:0000256" key="6">
    <source>
        <dbReference type="ARBA" id="ARBA00023180"/>
    </source>
</evidence>
<comment type="catalytic activity">
    <reaction evidence="11">
        <text>1D-myo-inositol 1,2,6-trisphosphate + H2O = 1D-myo-inositol 1,2-bisphosphate + phosphate</text>
        <dbReference type="Rhea" id="RHEA:77131"/>
        <dbReference type="ChEBI" id="CHEBI:15377"/>
        <dbReference type="ChEBI" id="CHEBI:43474"/>
        <dbReference type="ChEBI" id="CHEBI:195537"/>
        <dbReference type="ChEBI" id="CHEBI:195539"/>
    </reaction>
    <physiologicalReaction direction="left-to-right" evidence="11">
        <dbReference type="Rhea" id="RHEA:77132"/>
    </physiologicalReaction>
</comment>
<dbReference type="AlphaFoldDB" id="G4TYP1"/>
<evidence type="ECO:0000256" key="3">
    <source>
        <dbReference type="ARBA" id="ARBA00022525"/>
    </source>
</evidence>
<dbReference type="OMA" id="CPFNTVN"/>
<protein>
    <recommendedName>
        <fullName evidence="14">Phytase A</fullName>
    </recommendedName>
    <alternativeName>
        <fullName evidence="15">Histidine acid phosphatase phyA</fullName>
    </alternativeName>
    <alternativeName>
        <fullName evidence="8">Myo-inositol hexakisphosphate phosphohydrolase A</fullName>
    </alternativeName>
    <alternativeName>
        <fullName evidence="7">Myo-inositol-hexaphosphate 3-phosphohydrolase A</fullName>
    </alternativeName>
</protein>
<evidence type="ECO:0000256" key="12">
    <source>
        <dbReference type="ARBA" id="ARBA00043748"/>
    </source>
</evidence>
<evidence type="ECO:0000256" key="11">
    <source>
        <dbReference type="ARBA" id="ARBA00043721"/>
    </source>
</evidence>
<dbReference type="InterPro" id="IPR016274">
    <property type="entry name" value="Histidine_acid_Pase_euk"/>
</dbReference>
<dbReference type="OrthoDB" id="6509975at2759"/>
<dbReference type="PANTHER" id="PTHR20963">
    <property type="entry name" value="MULTIPLE INOSITOL POLYPHOSPHATE PHOSPHATASE-RELATED"/>
    <property type="match status" value="1"/>
</dbReference>
<dbReference type="Pfam" id="PF00328">
    <property type="entry name" value="His_Phos_2"/>
    <property type="match status" value="1"/>
</dbReference>
<gene>
    <name evidence="20" type="ORF">PIIN_10427</name>
</gene>
<dbReference type="eggNOG" id="KOG1382">
    <property type="taxonomic scope" value="Eukaryota"/>
</dbReference>
<keyword evidence="5 17" id="KW-1015">Disulfide bond</keyword>
<evidence type="ECO:0000256" key="2">
    <source>
        <dbReference type="ARBA" id="ARBA00011245"/>
    </source>
</evidence>
<dbReference type="Gene3D" id="3.40.50.1240">
    <property type="entry name" value="Phosphoglycerate mutase-like"/>
    <property type="match status" value="1"/>
</dbReference>
<dbReference type="STRING" id="1109443.G4TYP1"/>
<feature type="active site" description="Proton donor" evidence="16">
    <location>
        <position position="366"/>
    </location>
</feature>
<keyword evidence="6" id="KW-0325">Glycoprotein</keyword>
<dbReference type="InParanoid" id="G4TYP1"/>
<feature type="transmembrane region" description="Helical" evidence="19">
    <location>
        <begin position="12"/>
        <end position="33"/>
    </location>
</feature>
<keyword evidence="21" id="KW-1185">Reference proteome</keyword>
<keyword evidence="19" id="KW-0472">Membrane</keyword>
<evidence type="ECO:0000256" key="8">
    <source>
        <dbReference type="ARBA" id="ARBA00042300"/>
    </source>
</evidence>
<accession>G4TYP1</accession>
<evidence type="ECO:0000256" key="9">
    <source>
        <dbReference type="ARBA" id="ARBA00043670"/>
    </source>
</evidence>
<dbReference type="PROSITE" id="PS00616">
    <property type="entry name" value="HIS_ACID_PHOSPHAT_1"/>
    <property type="match status" value="1"/>
</dbReference>
<feature type="active site" description="Nucleophile" evidence="16">
    <location>
        <position position="91"/>
    </location>
</feature>
<feature type="region of interest" description="Disordered" evidence="18">
    <location>
        <begin position="204"/>
        <end position="224"/>
    </location>
</feature>
<comment type="catalytic activity">
    <reaction evidence="13">
        <text>1D-myo-inositol hexakisphosphate + H2O = 1D-myo-inositol 1,2,4,5,6-pentakisphosphate + phosphate</text>
        <dbReference type="Rhea" id="RHEA:16989"/>
        <dbReference type="ChEBI" id="CHEBI:15377"/>
        <dbReference type="ChEBI" id="CHEBI:43474"/>
        <dbReference type="ChEBI" id="CHEBI:57798"/>
        <dbReference type="ChEBI" id="CHEBI:58130"/>
        <dbReference type="EC" id="3.1.3.8"/>
    </reaction>
    <physiologicalReaction direction="left-to-right" evidence="13">
        <dbReference type="Rhea" id="RHEA:16990"/>
    </physiologicalReaction>
</comment>
<comment type="catalytic activity">
    <reaction evidence="9">
        <text>1D-myo-inositol 1,2,5,6-tetrakisphosphate + H2O = 1D-myo-inositol 1,2,6-trisphosphate + phosphate</text>
        <dbReference type="Rhea" id="RHEA:77119"/>
        <dbReference type="ChEBI" id="CHEBI:15377"/>
        <dbReference type="ChEBI" id="CHEBI:43474"/>
        <dbReference type="ChEBI" id="CHEBI:195535"/>
        <dbReference type="ChEBI" id="CHEBI:195537"/>
    </reaction>
    <physiologicalReaction direction="left-to-right" evidence="9">
        <dbReference type="Rhea" id="RHEA:77120"/>
    </physiologicalReaction>
</comment>
<comment type="subcellular location">
    <subcellularLocation>
        <location evidence="1">Secreted</location>
    </subcellularLocation>
</comment>
<dbReference type="EMBL" id="CAFZ01000752">
    <property type="protein sequence ID" value="CCA76434.1"/>
    <property type="molecule type" value="Genomic_DNA"/>
</dbReference>
<evidence type="ECO:0000256" key="16">
    <source>
        <dbReference type="PIRSR" id="PIRSR000894-1"/>
    </source>
</evidence>
<comment type="catalytic activity">
    <reaction evidence="10">
        <text>1D-myo-inositol 1,2-bisphosphate + H2O = 1D-myo-inositol 2-phosphate + phosphate</text>
        <dbReference type="Rhea" id="RHEA:77135"/>
        <dbReference type="ChEBI" id="CHEBI:15377"/>
        <dbReference type="ChEBI" id="CHEBI:43474"/>
        <dbReference type="ChEBI" id="CHEBI:84142"/>
        <dbReference type="ChEBI" id="CHEBI:195539"/>
    </reaction>
    <physiologicalReaction direction="left-to-right" evidence="10">
        <dbReference type="Rhea" id="RHEA:77136"/>
    </physiologicalReaction>
</comment>
<feature type="compositionally biased region" description="Polar residues" evidence="18">
    <location>
        <begin position="204"/>
        <end position="213"/>
    </location>
</feature>
<evidence type="ECO:0000313" key="21">
    <source>
        <dbReference type="Proteomes" id="UP000007148"/>
    </source>
</evidence>
<dbReference type="InterPro" id="IPR029033">
    <property type="entry name" value="His_PPase_superfam"/>
</dbReference>
<evidence type="ECO:0000256" key="17">
    <source>
        <dbReference type="PIRSR" id="PIRSR000894-2"/>
    </source>
</evidence>
<evidence type="ECO:0000256" key="1">
    <source>
        <dbReference type="ARBA" id="ARBA00004613"/>
    </source>
</evidence>
<evidence type="ECO:0000256" key="18">
    <source>
        <dbReference type="SAM" id="MobiDB-lite"/>
    </source>
</evidence>
<feature type="disulfide bond" evidence="17">
    <location>
        <begin position="80"/>
        <end position="458"/>
    </location>
</feature>
<evidence type="ECO:0000256" key="4">
    <source>
        <dbReference type="ARBA" id="ARBA00022801"/>
    </source>
</evidence>
<dbReference type="CDD" id="cd07061">
    <property type="entry name" value="HP_HAP_like"/>
    <property type="match status" value="1"/>
</dbReference>
<evidence type="ECO:0000256" key="7">
    <source>
        <dbReference type="ARBA" id="ARBA00041857"/>
    </source>
</evidence>
<keyword evidence="4" id="KW-0378">Hydrolase</keyword>
<evidence type="ECO:0000256" key="5">
    <source>
        <dbReference type="ARBA" id="ARBA00023157"/>
    </source>
</evidence>
<dbReference type="SUPFAM" id="SSF53254">
    <property type="entry name" value="Phosphoglycerate mutase-like"/>
    <property type="match status" value="2"/>
</dbReference>
<comment type="caution">
    <text evidence="20">The sequence shown here is derived from an EMBL/GenBank/DDBJ whole genome shotgun (WGS) entry which is preliminary data.</text>
</comment>
<evidence type="ECO:0000313" key="20">
    <source>
        <dbReference type="EMBL" id="CCA76434.1"/>
    </source>
</evidence>
<dbReference type="PROSITE" id="PS00778">
    <property type="entry name" value="HIS_ACID_PHOSPHAT_2"/>
    <property type="match status" value="1"/>
</dbReference>
<name>G4TYP1_SERID</name>
<keyword evidence="3" id="KW-0964">Secreted</keyword>
<reference evidence="20 21" key="1">
    <citation type="journal article" date="2011" name="PLoS Pathog.">
        <title>Endophytic Life Strategies Decoded by Genome and Transcriptome Analyses of the Mutualistic Root Symbiont Piriformospora indica.</title>
        <authorList>
            <person name="Zuccaro A."/>
            <person name="Lahrmann U."/>
            <person name="Guldener U."/>
            <person name="Langen G."/>
            <person name="Pfiffi S."/>
            <person name="Biedenkopf D."/>
            <person name="Wong P."/>
            <person name="Samans B."/>
            <person name="Grimm C."/>
            <person name="Basiewicz M."/>
            <person name="Murat C."/>
            <person name="Martin F."/>
            <person name="Kogel K.H."/>
        </authorList>
    </citation>
    <scope>NUCLEOTIDE SEQUENCE [LARGE SCALE GENOMIC DNA]</scope>
    <source>
        <strain evidence="20 21">DSM 11827</strain>
    </source>
</reference>
<dbReference type="Proteomes" id="UP000007148">
    <property type="component" value="Unassembled WGS sequence"/>
</dbReference>
<evidence type="ECO:0000256" key="13">
    <source>
        <dbReference type="ARBA" id="ARBA00043788"/>
    </source>
</evidence>
<comment type="catalytic activity">
    <reaction evidence="12">
        <text>1D-myo-inositol 1,2,4,5,6-pentakisphosphate + H2O = 1D-myo-inositol 1,2,5,6-tetrakisphosphate + phosphate</text>
        <dbReference type="Rhea" id="RHEA:77115"/>
        <dbReference type="ChEBI" id="CHEBI:15377"/>
        <dbReference type="ChEBI" id="CHEBI:43474"/>
        <dbReference type="ChEBI" id="CHEBI:57798"/>
        <dbReference type="ChEBI" id="CHEBI:195535"/>
    </reaction>
    <physiologicalReaction direction="left-to-right" evidence="12">
        <dbReference type="Rhea" id="RHEA:77116"/>
    </physiologicalReaction>
</comment>
<dbReference type="PANTHER" id="PTHR20963:SF24">
    <property type="entry name" value="3-PHYTASE B"/>
    <property type="match status" value="1"/>
</dbReference>
<evidence type="ECO:0000256" key="19">
    <source>
        <dbReference type="SAM" id="Phobius"/>
    </source>
</evidence>
<comment type="subunit">
    <text evidence="2">Monomer.</text>
</comment>
<dbReference type="GO" id="GO:0003993">
    <property type="term" value="F:acid phosphatase activity"/>
    <property type="evidence" value="ECO:0007669"/>
    <property type="project" value="TreeGrafter"/>
</dbReference>
<keyword evidence="19" id="KW-1133">Transmembrane helix</keyword>
<organism evidence="20 21">
    <name type="scientific">Serendipita indica (strain DSM 11827)</name>
    <name type="common">Root endophyte fungus</name>
    <name type="synonym">Piriformospora indica</name>
    <dbReference type="NCBI Taxonomy" id="1109443"/>
    <lineage>
        <taxon>Eukaryota</taxon>
        <taxon>Fungi</taxon>
        <taxon>Dikarya</taxon>
        <taxon>Basidiomycota</taxon>
        <taxon>Agaricomycotina</taxon>
        <taxon>Agaricomycetes</taxon>
        <taxon>Sebacinales</taxon>
        <taxon>Serendipitaceae</taxon>
        <taxon>Serendipita</taxon>
    </lineage>
</organism>
<evidence type="ECO:0000256" key="14">
    <source>
        <dbReference type="ARBA" id="ARBA00044106"/>
    </source>
</evidence>
<proteinExistence type="predicted"/>
<dbReference type="PIRSF" id="PIRSF000894">
    <property type="entry name" value="Acid_phosphatase"/>
    <property type="match status" value="1"/>
</dbReference>
<evidence type="ECO:0000256" key="10">
    <source>
        <dbReference type="ARBA" id="ARBA00043675"/>
    </source>
</evidence>
<dbReference type="HOGENOM" id="CLU_020880_0_1_1"/>
<feature type="disulfide bond" evidence="17">
    <location>
        <begin position="489"/>
        <end position="501"/>
    </location>
</feature>
<evidence type="ECO:0000256" key="15">
    <source>
        <dbReference type="ARBA" id="ARBA00044262"/>
    </source>
</evidence>
<dbReference type="InterPro" id="IPR000560">
    <property type="entry name" value="His_Pase_clade-2"/>
</dbReference>
<feature type="disulfide bond" evidence="17">
    <location>
        <begin position="265"/>
        <end position="279"/>
    </location>
</feature>
<dbReference type="GO" id="GO:0016158">
    <property type="term" value="F:inositol hexakisphosphate 3-phosphatase activity"/>
    <property type="evidence" value="ECO:0007669"/>
    <property type="project" value="UniProtKB-EC"/>
</dbReference>